<dbReference type="Gene3D" id="2.30.30.60">
    <property type="match status" value="1"/>
</dbReference>
<feature type="transmembrane region" description="Helical" evidence="6">
    <location>
        <begin position="142"/>
        <end position="162"/>
    </location>
</feature>
<evidence type="ECO:0000256" key="1">
    <source>
        <dbReference type="ARBA" id="ARBA00004141"/>
    </source>
</evidence>
<dbReference type="SUPFAM" id="SSF82861">
    <property type="entry name" value="Mechanosensitive channel protein MscS (YggB), transmembrane region"/>
    <property type="match status" value="1"/>
</dbReference>
<evidence type="ECO:0000259" key="7">
    <source>
        <dbReference type="Pfam" id="PF00924"/>
    </source>
</evidence>
<dbReference type="PANTHER" id="PTHR30221">
    <property type="entry name" value="SMALL-CONDUCTANCE MECHANOSENSITIVE CHANNEL"/>
    <property type="match status" value="1"/>
</dbReference>
<comment type="caution">
    <text evidence="8">The sequence shown here is derived from an EMBL/GenBank/DDBJ whole genome shotgun (WGS) entry which is preliminary data.</text>
</comment>
<feature type="transmembrane region" description="Helical" evidence="6">
    <location>
        <begin position="118"/>
        <end position="136"/>
    </location>
</feature>
<keyword evidence="5 6" id="KW-0472">Membrane</keyword>
<gene>
    <name evidence="8" type="ORF">OM074_11010</name>
</gene>
<sequence>MIKKNIILLLSAILINSISLFGHCLHDDPLIHQNDTIAIHKTNLEVNDSIPTAKTLQEKISELGAPPVNRILTTGKIVWSLIIILIGFLVLKFIDVLLNKIGQRSTHYRIVTKRIIPIVKILGWIFITYIIIQGVIRPPLATVIAFFTSVGVAVGFAAQDLLKNIFGGLMILFDRPFQIGDKIEAGSSYGEVIKIGLRSTRIVTADDSVVTIPNAEMMNQSIANSNSGETNCQVVAEFYLPLDIDTQKVRRIATEAAMVSKYIYLNKPVAVLFFNEMKDKRSVIKMRLKAYVSDIANEFIFKSDMTEITLRELIKEKLISKDYYM</sequence>
<keyword evidence="3 6" id="KW-0812">Transmembrane</keyword>
<dbReference type="AlphaFoldDB" id="A0AAE3SL35"/>
<keyword evidence="4 6" id="KW-1133">Transmembrane helix</keyword>
<dbReference type="RefSeq" id="WP_301199527.1">
    <property type="nucleotide sequence ID" value="NZ_JAPDPI010000020.1"/>
</dbReference>
<evidence type="ECO:0000256" key="2">
    <source>
        <dbReference type="ARBA" id="ARBA00008017"/>
    </source>
</evidence>
<comment type="subcellular location">
    <subcellularLocation>
        <location evidence="1">Membrane</location>
        <topology evidence="1">Multi-pass membrane protein</topology>
    </subcellularLocation>
</comment>
<reference evidence="8" key="1">
    <citation type="submission" date="2022-10" db="EMBL/GenBank/DDBJ databases">
        <authorList>
            <person name="Yu W.X."/>
        </authorList>
    </citation>
    <scope>NUCLEOTIDE SEQUENCE</scope>
    <source>
        <strain evidence="8">D04</strain>
    </source>
</reference>
<evidence type="ECO:0000256" key="3">
    <source>
        <dbReference type="ARBA" id="ARBA00022692"/>
    </source>
</evidence>
<dbReference type="Proteomes" id="UP001207408">
    <property type="component" value="Unassembled WGS sequence"/>
</dbReference>
<dbReference type="InterPro" id="IPR045275">
    <property type="entry name" value="MscS_archaea/bacteria_type"/>
</dbReference>
<dbReference type="SUPFAM" id="SSF50182">
    <property type="entry name" value="Sm-like ribonucleoproteins"/>
    <property type="match status" value="1"/>
</dbReference>
<organism evidence="8 9">
    <name type="scientific">Plebeiibacterium marinum</name>
    <dbReference type="NCBI Taxonomy" id="2992111"/>
    <lineage>
        <taxon>Bacteria</taxon>
        <taxon>Pseudomonadati</taxon>
        <taxon>Bacteroidota</taxon>
        <taxon>Bacteroidia</taxon>
        <taxon>Marinilabiliales</taxon>
        <taxon>Marinilabiliaceae</taxon>
        <taxon>Plebeiibacterium</taxon>
    </lineage>
</organism>
<protein>
    <submittedName>
        <fullName evidence="8">Mechanosensitive ion channel family protein</fullName>
    </submittedName>
</protein>
<dbReference type="Gene3D" id="1.10.287.1260">
    <property type="match status" value="1"/>
</dbReference>
<evidence type="ECO:0000256" key="4">
    <source>
        <dbReference type="ARBA" id="ARBA00022989"/>
    </source>
</evidence>
<proteinExistence type="inferred from homology"/>
<dbReference type="InterPro" id="IPR006685">
    <property type="entry name" value="MscS_channel_2nd"/>
</dbReference>
<dbReference type="EMBL" id="JAPDPI010000020">
    <property type="protein sequence ID" value="MCW3806155.1"/>
    <property type="molecule type" value="Genomic_DNA"/>
</dbReference>
<comment type="similarity">
    <text evidence="2">Belongs to the MscS (TC 1.A.23) family.</text>
</comment>
<dbReference type="GO" id="GO:0016020">
    <property type="term" value="C:membrane"/>
    <property type="evidence" value="ECO:0007669"/>
    <property type="project" value="UniProtKB-SubCell"/>
</dbReference>
<evidence type="ECO:0000313" key="8">
    <source>
        <dbReference type="EMBL" id="MCW3806155.1"/>
    </source>
</evidence>
<evidence type="ECO:0000256" key="5">
    <source>
        <dbReference type="ARBA" id="ARBA00023136"/>
    </source>
</evidence>
<evidence type="ECO:0000313" key="9">
    <source>
        <dbReference type="Proteomes" id="UP001207408"/>
    </source>
</evidence>
<dbReference type="Pfam" id="PF00924">
    <property type="entry name" value="MS_channel_2nd"/>
    <property type="match status" value="1"/>
</dbReference>
<keyword evidence="9" id="KW-1185">Reference proteome</keyword>
<feature type="domain" description="Mechanosensitive ion channel MscS" evidence="7">
    <location>
        <begin position="160"/>
        <end position="226"/>
    </location>
</feature>
<evidence type="ECO:0000256" key="6">
    <source>
        <dbReference type="SAM" id="Phobius"/>
    </source>
</evidence>
<dbReference type="InterPro" id="IPR023408">
    <property type="entry name" value="MscS_beta-dom_sf"/>
</dbReference>
<feature type="transmembrane region" description="Helical" evidence="6">
    <location>
        <begin position="77"/>
        <end position="98"/>
    </location>
</feature>
<dbReference type="InterPro" id="IPR010920">
    <property type="entry name" value="LSM_dom_sf"/>
</dbReference>
<dbReference type="PANTHER" id="PTHR30221:SF1">
    <property type="entry name" value="SMALL-CONDUCTANCE MECHANOSENSITIVE CHANNEL"/>
    <property type="match status" value="1"/>
</dbReference>
<dbReference type="GO" id="GO:0008381">
    <property type="term" value="F:mechanosensitive monoatomic ion channel activity"/>
    <property type="evidence" value="ECO:0007669"/>
    <property type="project" value="InterPro"/>
</dbReference>
<dbReference type="InterPro" id="IPR011014">
    <property type="entry name" value="MscS_channel_TM-2"/>
</dbReference>
<accession>A0AAE3SL35</accession>
<name>A0AAE3SL35_9BACT</name>